<dbReference type="InterPro" id="IPR028091">
    <property type="entry name" value="FAM91_N_dom"/>
</dbReference>
<evidence type="ECO:0000259" key="2">
    <source>
        <dbReference type="Pfam" id="PF14647"/>
    </source>
</evidence>
<dbReference type="WBParaSite" id="HNAJ_0000948001-mRNA-1">
    <property type="protein sequence ID" value="HNAJ_0000948001-mRNA-1"/>
    <property type="gene ID" value="HNAJ_0000948001"/>
</dbReference>
<gene>
    <name evidence="4" type="ORF">HNAJ_LOCUS9475</name>
</gene>
<dbReference type="OrthoDB" id="275996at2759"/>
<reference evidence="6" key="1">
    <citation type="submission" date="2017-02" db="UniProtKB">
        <authorList>
            <consortium name="WormBaseParasite"/>
        </authorList>
    </citation>
    <scope>IDENTIFICATION</scope>
</reference>
<dbReference type="AlphaFoldDB" id="A0A0R3TPR3"/>
<dbReference type="InterPro" id="IPR039199">
    <property type="entry name" value="FAM91"/>
</dbReference>
<name>A0A0R3TPR3_RODNA</name>
<accession>A0A0R3TPR3</accession>
<evidence type="ECO:0000313" key="4">
    <source>
        <dbReference type="EMBL" id="VDO05988.1"/>
    </source>
</evidence>
<proteinExistence type="inferred from homology"/>
<dbReference type="EMBL" id="UZAE01012625">
    <property type="protein sequence ID" value="VDO05988.1"/>
    <property type="molecule type" value="Genomic_DNA"/>
</dbReference>
<dbReference type="InterPro" id="IPR028097">
    <property type="entry name" value="FAM91_C_dom"/>
</dbReference>
<evidence type="ECO:0000256" key="1">
    <source>
        <dbReference type="ARBA" id="ARBA00010319"/>
    </source>
</evidence>
<dbReference type="STRING" id="102285.A0A0R3TPR3"/>
<feature type="domain" description="FAM91 C-terminal" evidence="3">
    <location>
        <begin position="339"/>
        <end position="777"/>
    </location>
</feature>
<dbReference type="PANTHER" id="PTHR28441:SF2">
    <property type="entry name" value="PROTEIN FAM91A1"/>
    <property type="match status" value="1"/>
</dbReference>
<reference evidence="4 5" key="2">
    <citation type="submission" date="2018-11" db="EMBL/GenBank/DDBJ databases">
        <authorList>
            <consortium name="Pathogen Informatics"/>
        </authorList>
    </citation>
    <scope>NUCLEOTIDE SEQUENCE [LARGE SCALE GENOMIC DNA]</scope>
</reference>
<dbReference type="Proteomes" id="UP000278807">
    <property type="component" value="Unassembled WGS sequence"/>
</dbReference>
<keyword evidence="5" id="KW-1185">Reference proteome</keyword>
<evidence type="ECO:0000259" key="3">
    <source>
        <dbReference type="Pfam" id="PF14648"/>
    </source>
</evidence>
<dbReference type="Pfam" id="PF14648">
    <property type="entry name" value="FAM91_C"/>
    <property type="match status" value="1"/>
</dbReference>
<feature type="domain" description="FAM91 N-terminal" evidence="2">
    <location>
        <begin position="8"/>
        <end position="319"/>
    </location>
</feature>
<evidence type="ECO:0000313" key="6">
    <source>
        <dbReference type="WBParaSite" id="HNAJ_0000948001-mRNA-1"/>
    </source>
</evidence>
<evidence type="ECO:0000313" key="5">
    <source>
        <dbReference type="Proteomes" id="UP000278807"/>
    </source>
</evidence>
<sequence>MTLIDDYIKNGTPWSQLPPNVQSSLKQDPAEYDARVLVYFLQNQMEYSSDLIKNIVRSEKAYYRQLVQYSSQHMMLFPYHLQRKIVPGLDITPFDYYKSIVRRTMLSELSYDRIPNFTAADCYQILGIGRNEFIDLLNVYKGKLCSPQSQLKESPEAVLDGLLPKAPHNFKHLQPWFIVRAGSVSLTDVQEQTPEVQSVLDKIIDHDRSSIVDQLGPGLRISEIPLGEFQELYSRGLVYVDVPILETDCLFVPTLDGFIMNRVTGDSCETLLYKIFVSLDPQSNLSQLASDLGVGLEFVINAASVFVRLGFAQKSNKQSKVDSPISLIDISLPTSMSESKKISFIFDSSITAYLMLGNLSANLKKHSVTMFEVGKLTGDSLTAFYKEISSLSNSAEQDVGVHYEHAKCLSQTMSYISRALTSCEDNFKYLDLVRCGSLASLEPITRCRILSRNYNLLVCMAPLSYEEAQIFGPNFPLIIGPPIPEICSSWFRLFICKTVGEGGMPSLLLTRGTRVNQLPSSLARFSSFLVTSWGHDPVLMDIYTLFYSVNDLTINCPVFIQAYDDRERNFPLHQHFLSLPLTSEFITRMSKRLPCLERLSQSVDLTCLIGYLSLLLPDGKSEVDFTLKHDETDPNGEGFGGGSLYQQNTSQFLEHSVVDPRVVLSESSLEEIVNSGRPVKVLSVNLGIPLFNSALNTAVFKRIRELSGDSDQLLSLELRSKIAEANEALAKKLVTFIKSSGGIYVNTASSMIPDDGGCDYGDKQASPPKLPLPSISLCCNSIGDLQEWEN</sequence>
<dbReference type="Pfam" id="PF14647">
    <property type="entry name" value="FAM91_N"/>
    <property type="match status" value="1"/>
</dbReference>
<dbReference type="PANTHER" id="PTHR28441">
    <property type="entry name" value="PROTEIN FAM91A1"/>
    <property type="match status" value="1"/>
</dbReference>
<protein>
    <submittedName>
        <fullName evidence="6">Protein FAM91A1</fullName>
    </submittedName>
</protein>
<organism evidence="6">
    <name type="scientific">Rodentolepis nana</name>
    <name type="common">Dwarf tapeworm</name>
    <name type="synonym">Hymenolepis nana</name>
    <dbReference type="NCBI Taxonomy" id="102285"/>
    <lineage>
        <taxon>Eukaryota</taxon>
        <taxon>Metazoa</taxon>
        <taxon>Spiralia</taxon>
        <taxon>Lophotrochozoa</taxon>
        <taxon>Platyhelminthes</taxon>
        <taxon>Cestoda</taxon>
        <taxon>Eucestoda</taxon>
        <taxon>Cyclophyllidea</taxon>
        <taxon>Hymenolepididae</taxon>
        <taxon>Rodentolepis</taxon>
    </lineage>
</organism>
<comment type="similarity">
    <text evidence="1">Belongs to the FAM91 family.</text>
</comment>